<dbReference type="EMBL" id="HBKN01008238">
    <property type="protein sequence ID" value="CAE2267827.1"/>
    <property type="molecule type" value="Transcribed_RNA"/>
</dbReference>
<reference evidence="4" key="1">
    <citation type="submission" date="2021-01" db="EMBL/GenBank/DDBJ databases">
        <authorList>
            <person name="Corre E."/>
            <person name="Pelletier E."/>
            <person name="Niang G."/>
            <person name="Scheremetjew M."/>
            <person name="Finn R."/>
            <person name="Kale V."/>
            <person name="Holt S."/>
            <person name="Cochrane G."/>
            <person name="Meng A."/>
            <person name="Brown T."/>
            <person name="Cohen L."/>
        </authorList>
    </citation>
    <scope>NUCLEOTIDE SEQUENCE</scope>
    <source>
        <strain evidence="4">CCMP 2712</strain>
    </source>
</reference>
<protein>
    <submittedName>
        <fullName evidence="4">Uncharacterized protein</fullName>
    </submittedName>
</protein>
<sequence>MSSCSSRWMLVLFFVLHAAVNHALLVLGVSPVRLMASRSPLTFVRRRLSMCETGGGEADADGRVGLSLEQRKVKAVELRNQAVELESSAATLRKDAVAKEQQAAKLRIEAWQLEGTVSAVTKEVTLTDKYEKQLAELDLMAEDWIDTDEEKWEWYQKQRQMIKDMIDAQKEYDQRANEQLQDLKEILLDLQDMFNIVTVQEDGNITAAGWTFVILSVLIPVWIGYELFLLLSSSSSAFFELLGQGTSKDPFDGVQ</sequence>
<keyword evidence="2" id="KW-0812">Transmembrane</keyword>
<name>A0A7S4JM07_GUITH</name>
<accession>A0A7S4JM07</accession>
<feature type="coiled-coil region" evidence="1">
    <location>
        <begin position="68"/>
        <end position="109"/>
    </location>
</feature>
<evidence type="ECO:0000256" key="1">
    <source>
        <dbReference type="SAM" id="Coils"/>
    </source>
</evidence>
<keyword evidence="3" id="KW-0732">Signal</keyword>
<feature type="transmembrane region" description="Helical" evidence="2">
    <location>
        <begin position="207"/>
        <end position="231"/>
    </location>
</feature>
<organism evidence="4">
    <name type="scientific">Guillardia theta</name>
    <name type="common">Cryptophyte</name>
    <name type="synonym">Cryptomonas phi</name>
    <dbReference type="NCBI Taxonomy" id="55529"/>
    <lineage>
        <taxon>Eukaryota</taxon>
        <taxon>Cryptophyceae</taxon>
        <taxon>Pyrenomonadales</taxon>
        <taxon>Geminigeraceae</taxon>
        <taxon>Guillardia</taxon>
    </lineage>
</organism>
<feature type="signal peptide" evidence="3">
    <location>
        <begin position="1"/>
        <end position="23"/>
    </location>
</feature>
<keyword evidence="2" id="KW-1133">Transmembrane helix</keyword>
<keyword evidence="1" id="KW-0175">Coiled coil</keyword>
<dbReference type="AlphaFoldDB" id="A0A7S4JM07"/>
<evidence type="ECO:0000256" key="3">
    <source>
        <dbReference type="SAM" id="SignalP"/>
    </source>
</evidence>
<proteinExistence type="predicted"/>
<evidence type="ECO:0000313" key="4">
    <source>
        <dbReference type="EMBL" id="CAE2267827.1"/>
    </source>
</evidence>
<gene>
    <name evidence="4" type="ORF">GTHE00462_LOCUS6483</name>
</gene>
<evidence type="ECO:0000256" key="2">
    <source>
        <dbReference type="SAM" id="Phobius"/>
    </source>
</evidence>
<keyword evidence="2" id="KW-0472">Membrane</keyword>
<feature type="chain" id="PRO_5030574510" evidence="3">
    <location>
        <begin position="24"/>
        <end position="255"/>
    </location>
</feature>